<dbReference type="AlphaFoldDB" id="A0A6C0IKR5"/>
<reference evidence="2" key="1">
    <citation type="journal article" date="2020" name="Nature">
        <title>Giant virus diversity and host interactions through global metagenomics.</title>
        <authorList>
            <person name="Schulz F."/>
            <person name="Roux S."/>
            <person name="Paez-Espino D."/>
            <person name="Jungbluth S."/>
            <person name="Walsh D.A."/>
            <person name="Denef V.J."/>
            <person name="McMahon K.D."/>
            <person name="Konstantinidis K.T."/>
            <person name="Eloe-Fadrosh E.A."/>
            <person name="Kyrpides N.C."/>
            <person name="Woyke T."/>
        </authorList>
    </citation>
    <scope>NUCLEOTIDE SEQUENCE</scope>
    <source>
        <strain evidence="2">GVMAG-M-3300023184-88</strain>
    </source>
</reference>
<feature type="compositionally biased region" description="Basic residues" evidence="1">
    <location>
        <begin position="120"/>
        <end position="139"/>
    </location>
</feature>
<organism evidence="2">
    <name type="scientific">viral metagenome</name>
    <dbReference type="NCBI Taxonomy" id="1070528"/>
    <lineage>
        <taxon>unclassified sequences</taxon>
        <taxon>metagenomes</taxon>
        <taxon>organismal metagenomes</taxon>
    </lineage>
</organism>
<protein>
    <submittedName>
        <fullName evidence="2">Uncharacterized protein</fullName>
    </submittedName>
</protein>
<proteinExistence type="predicted"/>
<feature type="region of interest" description="Disordered" evidence="1">
    <location>
        <begin position="117"/>
        <end position="139"/>
    </location>
</feature>
<dbReference type="EMBL" id="MN740185">
    <property type="protein sequence ID" value="QHT92477.1"/>
    <property type="molecule type" value="Genomic_DNA"/>
</dbReference>
<evidence type="ECO:0000313" key="2">
    <source>
        <dbReference type="EMBL" id="QHT92477.1"/>
    </source>
</evidence>
<name>A0A6C0IKR5_9ZZZZ</name>
<evidence type="ECO:0000256" key="1">
    <source>
        <dbReference type="SAM" id="MobiDB-lite"/>
    </source>
</evidence>
<accession>A0A6C0IKR5</accession>
<sequence>MSYTIIIKADSLPPVAKSNDVDISPNNNAALKQHANNIYDAYIKICDLYIEAFNTKSLTAGIAIKSSPIVFDLSPIKNKDILQMVEKKLKRSTEFNVDISPANIYFIHGNGEYTLTEGGRRRRTKRSKKSLKKTRKVRR</sequence>